<dbReference type="PANTHER" id="PTHR33624:SF17">
    <property type="entry name" value="OS07G0687400 PROTEIN"/>
    <property type="match status" value="1"/>
</dbReference>
<reference evidence="3" key="2">
    <citation type="submission" date="2021-03" db="UniProtKB">
        <authorList>
            <consortium name="EnsemblPlants"/>
        </authorList>
    </citation>
    <scope>IDENTIFICATION</scope>
</reference>
<feature type="compositionally biased region" description="Low complexity" evidence="1">
    <location>
        <begin position="140"/>
        <end position="153"/>
    </location>
</feature>
<proteinExistence type="predicted"/>
<organism evidence="3 4">
    <name type="scientific">Cannabis sativa</name>
    <name type="common">Hemp</name>
    <name type="synonym">Marijuana</name>
    <dbReference type="NCBI Taxonomy" id="3483"/>
    <lineage>
        <taxon>Eukaryota</taxon>
        <taxon>Viridiplantae</taxon>
        <taxon>Streptophyta</taxon>
        <taxon>Embryophyta</taxon>
        <taxon>Tracheophyta</taxon>
        <taxon>Spermatophyta</taxon>
        <taxon>Magnoliopsida</taxon>
        <taxon>eudicotyledons</taxon>
        <taxon>Gunneridae</taxon>
        <taxon>Pentapetalae</taxon>
        <taxon>rosids</taxon>
        <taxon>fabids</taxon>
        <taxon>Rosales</taxon>
        <taxon>Cannabaceae</taxon>
        <taxon>Cannabis</taxon>
    </lineage>
</organism>
<dbReference type="EMBL" id="UZAU01000578">
    <property type="status" value="NOT_ANNOTATED_CDS"/>
    <property type="molecule type" value="Genomic_DNA"/>
</dbReference>
<keyword evidence="4" id="KW-1185">Reference proteome</keyword>
<dbReference type="PANTHER" id="PTHR33624">
    <property type="entry name" value="SIGMA FACTOR BINDING PROTEIN 1, CHLOROPLASTIC"/>
    <property type="match status" value="1"/>
</dbReference>
<sequence>MENSSSVLLVKRQRCSSSNSIISSNNKKIAKKNPIKIKYISSPLMVEAKNASEFRTIVQELTGQYSNIDQEDHHHQYHDEYDHDKLGGEEEFDALSAGKDGGHNWFHQGDHYPVLLQQNDEDYNNDPTVIDVNHVAENISSNTTSTSTNSSSSSHHHRDDHDHHQLLLLEPFQDEQAYNIDHHYLWRPELQLSDNGFQSPCVFVG</sequence>
<feature type="domain" description="VQ" evidence="2">
    <location>
        <begin position="50"/>
        <end position="67"/>
    </location>
</feature>
<evidence type="ECO:0000313" key="3">
    <source>
        <dbReference type="EnsemblPlants" id="cds.novel_model_5081_5bd9a17a"/>
    </source>
</evidence>
<dbReference type="Gramene" id="novel_model_5081_5bd9a17a">
    <property type="protein sequence ID" value="cds.novel_model_5081_5bd9a17a"/>
    <property type="gene ID" value="novel_gene_2646_5bd9a17a"/>
</dbReference>
<evidence type="ECO:0000259" key="2">
    <source>
        <dbReference type="Pfam" id="PF05678"/>
    </source>
</evidence>
<feature type="region of interest" description="Disordered" evidence="1">
    <location>
        <begin position="138"/>
        <end position="162"/>
    </location>
</feature>
<evidence type="ECO:0000313" key="4">
    <source>
        <dbReference type="Proteomes" id="UP000596661"/>
    </source>
</evidence>
<dbReference type="InterPro" id="IPR039335">
    <property type="entry name" value="SIB1/2"/>
</dbReference>
<dbReference type="InterPro" id="IPR008889">
    <property type="entry name" value="VQ"/>
</dbReference>
<reference evidence="3" key="1">
    <citation type="submission" date="2018-11" db="EMBL/GenBank/DDBJ databases">
        <authorList>
            <person name="Grassa J C."/>
        </authorList>
    </citation>
    <scope>NUCLEOTIDE SEQUENCE [LARGE SCALE GENOMIC DNA]</scope>
</reference>
<dbReference type="EnsemblPlants" id="novel_model_5081_5bd9a17a">
    <property type="protein sequence ID" value="cds.novel_model_5081_5bd9a17a"/>
    <property type="gene ID" value="novel_gene_2646_5bd9a17a"/>
</dbReference>
<dbReference type="Proteomes" id="UP000596661">
    <property type="component" value="Chromosome 6"/>
</dbReference>
<dbReference type="AlphaFoldDB" id="A0A803R4R1"/>
<dbReference type="Pfam" id="PF05678">
    <property type="entry name" value="VQ"/>
    <property type="match status" value="1"/>
</dbReference>
<name>A0A803R4R1_CANSA</name>
<protein>
    <recommendedName>
        <fullName evidence="2">VQ domain-containing protein</fullName>
    </recommendedName>
</protein>
<evidence type="ECO:0000256" key="1">
    <source>
        <dbReference type="SAM" id="MobiDB-lite"/>
    </source>
</evidence>
<accession>A0A803R4R1</accession>